<dbReference type="GO" id="GO:0042626">
    <property type="term" value="F:ATPase-coupled transmembrane transporter activity"/>
    <property type="evidence" value="ECO:0007669"/>
    <property type="project" value="InterPro"/>
</dbReference>
<dbReference type="NCBIfam" id="TIGR01728">
    <property type="entry name" value="SsuA_fam"/>
    <property type="match status" value="1"/>
</dbReference>
<dbReference type="PROSITE" id="PS51257">
    <property type="entry name" value="PROKAR_LIPOPROTEIN"/>
    <property type="match status" value="1"/>
</dbReference>
<dbReference type="HOGENOM" id="CLU_028871_10_4_2"/>
<dbReference type="GO" id="GO:0012505">
    <property type="term" value="C:endomembrane system"/>
    <property type="evidence" value="ECO:0007669"/>
    <property type="project" value="UniProtKB-SubCell"/>
</dbReference>
<evidence type="ECO:0000256" key="5">
    <source>
        <dbReference type="ARBA" id="ARBA00023136"/>
    </source>
</evidence>
<dbReference type="Pfam" id="PF13379">
    <property type="entry name" value="NMT1_2"/>
    <property type="match status" value="1"/>
</dbReference>
<name>A0A0E3LBY2_9EURY</name>
<dbReference type="GeneID" id="41608073"/>
<dbReference type="KEGG" id="msz:MSSIH_3876"/>
<evidence type="ECO:0000313" key="7">
    <source>
        <dbReference type="Proteomes" id="UP000033092"/>
    </source>
</evidence>
<proteinExistence type="predicted"/>
<evidence type="ECO:0000256" key="1">
    <source>
        <dbReference type="ARBA" id="ARBA00004308"/>
    </source>
</evidence>
<dbReference type="Gene3D" id="3.40.190.10">
    <property type="entry name" value="Periplasmic binding protein-like II"/>
    <property type="match status" value="2"/>
</dbReference>
<dbReference type="GeneID" id="24862904"/>
<evidence type="ECO:0000256" key="2">
    <source>
        <dbReference type="ARBA" id="ARBA00022448"/>
    </source>
</evidence>
<dbReference type="InterPro" id="IPR044527">
    <property type="entry name" value="NrtA/CpmA_ABC-bd_dom"/>
</dbReference>
<dbReference type="EMBL" id="CP009507">
    <property type="protein sequence ID" value="AKB34566.1"/>
    <property type="molecule type" value="Genomic_DNA"/>
</dbReference>
<accession>A0A0E3LBY2</accession>
<evidence type="ECO:0000256" key="3">
    <source>
        <dbReference type="ARBA" id="ARBA00022475"/>
    </source>
</evidence>
<evidence type="ECO:0000313" key="6">
    <source>
        <dbReference type="EMBL" id="AKB34566.1"/>
    </source>
</evidence>
<keyword evidence="5" id="KW-0472">Membrane</keyword>
<dbReference type="AlphaFoldDB" id="A0A0E3LBY2"/>
<keyword evidence="2" id="KW-0813">Transport</keyword>
<dbReference type="PANTHER" id="PTHR30024:SF42">
    <property type="entry name" value="ALIPHATIC SULFONATES-BINDING PROTEIN-RELATED"/>
    <property type="match status" value="1"/>
</dbReference>
<dbReference type="CDD" id="cd13553">
    <property type="entry name" value="PBP2_NrtA_CpmA_like"/>
    <property type="match status" value="1"/>
</dbReference>
<dbReference type="RefSeq" id="WP_048174367.1">
    <property type="nucleotide sequence ID" value="NZ_CP009507.1"/>
</dbReference>
<dbReference type="GO" id="GO:0016020">
    <property type="term" value="C:membrane"/>
    <property type="evidence" value="ECO:0007669"/>
    <property type="project" value="InterPro"/>
</dbReference>
<dbReference type="PATRIC" id="fig|1434119.4.peg.5018"/>
<sequence length="337" mass="37203">MKKSSILILTLLLAASIFVSGCAEDTDENTTEEAPAITELNFGYQPSTHQIAYMTAYEKGWWQEDLVPYGIEKINEYQFPTGAPEMQAMMAGELDFAYVGAAPVITALSRGLDAKIIAPVQIQGSDIVLRPEYEYESPEDLKGLRIATFPVGTIQDTLLRNWLRENGLDPEKDVTILEMGPGDAVTAISAKQVDAVFLPHPSPAIIESEGNGRSIVSSGEMEANHACCVLVASGEMIREHPDIVEQVVKTHIKATEYNQANLDEAAQIFSNKTSEDVEVVQKSLEEWDGAWITDPTLIENSTVEYANIQYELGYIPKPLTEEEIFDTSFYEAAVKEE</sequence>
<dbReference type="PANTHER" id="PTHR30024">
    <property type="entry name" value="ALIPHATIC SULFONATES-BINDING PROTEIN-RELATED"/>
    <property type="match status" value="1"/>
</dbReference>
<keyword evidence="4" id="KW-0997">Cell inner membrane</keyword>
<protein>
    <submittedName>
        <fullName evidence="6">ABC-type nitrate/sulfonate/bicarbonate transport systems, periplasmic component</fullName>
    </submittedName>
</protein>
<comment type="subcellular location">
    <subcellularLocation>
        <location evidence="1">Endomembrane system</location>
    </subcellularLocation>
</comment>
<keyword evidence="3" id="KW-1003">Cell membrane</keyword>
<gene>
    <name evidence="6" type="ORF">MSSIH_3876</name>
</gene>
<evidence type="ECO:0000256" key="4">
    <source>
        <dbReference type="ARBA" id="ARBA00022519"/>
    </source>
</evidence>
<reference evidence="6 7" key="1">
    <citation type="submission" date="2014-07" db="EMBL/GenBank/DDBJ databases">
        <title>Methanogenic archaea and the global carbon cycle.</title>
        <authorList>
            <person name="Henriksen J.R."/>
            <person name="Luke J."/>
            <person name="Reinhart S."/>
            <person name="Benedict M.N."/>
            <person name="Youngblut N.D."/>
            <person name="Metcalf M.E."/>
            <person name="Whitaker R.J."/>
            <person name="Metcalf W.W."/>
        </authorList>
    </citation>
    <scope>NUCLEOTIDE SEQUENCE [LARGE SCALE GENOMIC DNA]</scope>
    <source>
        <strain evidence="6 7">HI350</strain>
    </source>
</reference>
<dbReference type="Proteomes" id="UP000033092">
    <property type="component" value="Chromosome"/>
</dbReference>
<dbReference type="InterPro" id="IPR010067">
    <property type="entry name" value="ABC_SsuA_sub-bd"/>
</dbReference>
<dbReference type="SUPFAM" id="SSF53850">
    <property type="entry name" value="Periplasmic binding protein-like II"/>
    <property type="match status" value="1"/>
</dbReference>
<organism evidence="6 7">
    <name type="scientific">Methanosarcina siciliae HI350</name>
    <dbReference type="NCBI Taxonomy" id="1434119"/>
    <lineage>
        <taxon>Archaea</taxon>
        <taxon>Methanobacteriati</taxon>
        <taxon>Methanobacteriota</taxon>
        <taxon>Stenosarchaea group</taxon>
        <taxon>Methanomicrobia</taxon>
        <taxon>Methanosarcinales</taxon>
        <taxon>Methanosarcinaceae</taxon>
        <taxon>Methanosarcina</taxon>
    </lineage>
</organism>